<accession>A0A377JMY8</accession>
<feature type="chain" id="PRO_5017044628" description="Lipoprotein" evidence="1">
    <location>
        <begin position="26"/>
        <end position="200"/>
    </location>
</feature>
<proteinExistence type="predicted"/>
<reference evidence="2 3" key="1">
    <citation type="submission" date="2018-06" db="EMBL/GenBank/DDBJ databases">
        <authorList>
            <consortium name="Pathogen Informatics"/>
            <person name="Doyle S."/>
        </authorList>
    </citation>
    <scope>NUCLEOTIDE SEQUENCE [LARGE SCALE GENOMIC DNA]</scope>
    <source>
        <strain evidence="2 3">NCTC12221</strain>
    </source>
</reference>
<dbReference type="Proteomes" id="UP000255335">
    <property type="component" value="Unassembled WGS sequence"/>
</dbReference>
<dbReference type="EMBL" id="UGHZ01000001">
    <property type="protein sequence ID" value="STP09171.1"/>
    <property type="molecule type" value="Genomic_DNA"/>
</dbReference>
<evidence type="ECO:0000313" key="2">
    <source>
        <dbReference type="EMBL" id="STP09171.1"/>
    </source>
</evidence>
<keyword evidence="1" id="KW-0732">Signal</keyword>
<feature type="signal peptide" evidence="1">
    <location>
        <begin position="1"/>
        <end position="25"/>
    </location>
</feature>
<evidence type="ECO:0000313" key="3">
    <source>
        <dbReference type="Proteomes" id="UP000255335"/>
    </source>
</evidence>
<organism evidence="2 3">
    <name type="scientific">Helicobacter cinaedi</name>
    <dbReference type="NCBI Taxonomy" id="213"/>
    <lineage>
        <taxon>Bacteria</taxon>
        <taxon>Pseudomonadati</taxon>
        <taxon>Campylobacterota</taxon>
        <taxon>Epsilonproteobacteria</taxon>
        <taxon>Campylobacterales</taxon>
        <taxon>Helicobacteraceae</taxon>
        <taxon>Helicobacter</taxon>
    </lineage>
</organism>
<name>A0A377JMY8_9HELI</name>
<dbReference type="RefSeq" id="WP_115025920.1">
    <property type="nucleotide sequence ID" value="NZ_UGHZ01000001.1"/>
</dbReference>
<gene>
    <name evidence="2" type="ORF">NCTC12221_00606</name>
</gene>
<evidence type="ECO:0008006" key="4">
    <source>
        <dbReference type="Google" id="ProtNLM"/>
    </source>
</evidence>
<protein>
    <recommendedName>
        <fullName evidence="4">Lipoprotein</fullName>
    </recommendedName>
</protein>
<sequence length="200" mass="22262">MKLVGKKLTLGLGCAVAALTFTACGGGVPDCDDSDVQDAVKKIYTERWLENNFYGAVANDDHKEASNFSKKAQELVMKELNLTMNNFATNRVDEKRNRVTCQAKIAGDMKSDKIIEMLDLFNRAAAARSLNDGEVLTDGKFEDYIKSMGGQSAYDKRLEKMADDYDKEFSDTQHNLEYTARRTDDGKLVVEVESGLPGRH</sequence>
<dbReference type="AlphaFoldDB" id="A0A377JMY8"/>
<dbReference type="PROSITE" id="PS51257">
    <property type="entry name" value="PROKAR_LIPOPROTEIN"/>
    <property type="match status" value="1"/>
</dbReference>
<evidence type="ECO:0000256" key="1">
    <source>
        <dbReference type="SAM" id="SignalP"/>
    </source>
</evidence>